<sequence length="210" mass="23870">MAKYGKRRRVKRSNTIVMLVLIFFGLMIILGFRSLSNPYPNTGKLDNNNTEMAVEHQKFIKKLAPEAQRLQGQYNVLPSVTLAQAILESDWGTSKLASEYHNLFGVKAQGTGASSDSVYLDTQEFVNGRYVTVKAHFQVYQDWNDSLADHARLLAYGTKWNPNQYQDVTAATNYMQAADALQKDGYATDPTYTQKLVSIIKKYQLYQYDD</sequence>
<dbReference type="Pfam" id="PF01832">
    <property type="entry name" value="Glucosaminidase"/>
    <property type="match status" value="1"/>
</dbReference>
<comment type="similarity">
    <text evidence="1">Belongs to the glycosyl hydrolase 73 family.</text>
</comment>
<dbReference type="InterPro" id="IPR002901">
    <property type="entry name" value="MGlyc_endo_b_GlcNAc-like_dom"/>
</dbReference>
<evidence type="ECO:0000256" key="2">
    <source>
        <dbReference type="ARBA" id="ARBA00022801"/>
    </source>
</evidence>
<dbReference type="Proteomes" id="UP000604765">
    <property type="component" value="Unassembled WGS sequence"/>
</dbReference>
<dbReference type="PRINTS" id="PR01002">
    <property type="entry name" value="FLGFLGJ"/>
</dbReference>
<keyword evidence="3" id="KW-1133">Transmembrane helix</keyword>
<protein>
    <submittedName>
        <fullName evidence="5">N-acetylmuramoyl-L-alanine amidase</fullName>
    </submittedName>
</protein>
<feature type="domain" description="Mannosyl-glycoprotein endo-beta-N-acetylglucosamidase-like" evidence="4">
    <location>
        <begin position="49"/>
        <end position="209"/>
    </location>
</feature>
<feature type="transmembrane region" description="Helical" evidence="3">
    <location>
        <begin position="12"/>
        <end position="32"/>
    </location>
</feature>
<keyword evidence="6" id="KW-1185">Reference proteome</keyword>
<dbReference type="PANTHER" id="PTHR33308">
    <property type="entry name" value="PEPTIDOGLYCAN HYDROLASE FLGJ"/>
    <property type="match status" value="1"/>
</dbReference>
<keyword evidence="3" id="KW-0812">Transmembrane</keyword>
<dbReference type="Gene3D" id="4.10.80.30">
    <property type="entry name" value="DNA polymerase, domain 6"/>
    <property type="match status" value="1"/>
</dbReference>
<dbReference type="InterPro" id="IPR051056">
    <property type="entry name" value="Glycosyl_Hydrolase_73"/>
</dbReference>
<dbReference type="Gene3D" id="1.10.530.10">
    <property type="match status" value="1"/>
</dbReference>
<dbReference type="SMART" id="SM00047">
    <property type="entry name" value="LYZ2"/>
    <property type="match status" value="1"/>
</dbReference>
<keyword evidence="3" id="KW-0472">Membrane</keyword>
<organism evidence="5 6">
    <name type="scientific">Lentilactobacillus fungorum</name>
    <dbReference type="NCBI Taxonomy" id="2201250"/>
    <lineage>
        <taxon>Bacteria</taxon>
        <taxon>Bacillati</taxon>
        <taxon>Bacillota</taxon>
        <taxon>Bacilli</taxon>
        <taxon>Lactobacillales</taxon>
        <taxon>Lactobacillaceae</taxon>
        <taxon>Lentilactobacillus</taxon>
    </lineage>
</organism>
<reference evidence="5 6" key="1">
    <citation type="journal article" date="2021" name="Int. J. Syst. Evol. Microbiol.">
        <title>Lentilactobacillus fungorum sp. nov., isolated from spent mushroom substrates.</title>
        <authorList>
            <person name="Tohno M."/>
            <person name="Tanizawa Y."/>
            <person name="Kojima Y."/>
            <person name="Sakamoto M."/>
            <person name="Ohkuma M."/>
            <person name="Kobayashi H."/>
        </authorList>
    </citation>
    <scope>NUCLEOTIDE SEQUENCE [LARGE SCALE GENOMIC DNA]</scope>
    <source>
        <strain evidence="5 6">YK48G</strain>
    </source>
</reference>
<proteinExistence type="inferred from homology"/>
<dbReference type="EMBL" id="BNJR01000016">
    <property type="protein sequence ID" value="GHP14688.1"/>
    <property type="molecule type" value="Genomic_DNA"/>
</dbReference>
<dbReference type="PANTHER" id="PTHR33308:SF10">
    <property type="entry name" value="EXO-GLUCOSAMINIDASE LYTG"/>
    <property type="match status" value="1"/>
</dbReference>
<evidence type="ECO:0000313" key="5">
    <source>
        <dbReference type="EMBL" id="GHP14688.1"/>
    </source>
</evidence>
<evidence type="ECO:0000259" key="4">
    <source>
        <dbReference type="SMART" id="SM00047"/>
    </source>
</evidence>
<evidence type="ECO:0000256" key="3">
    <source>
        <dbReference type="SAM" id="Phobius"/>
    </source>
</evidence>
<evidence type="ECO:0000256" key="1">
    <source>
        <dbReference type="ARBA" id="ARBA00010266"/>
    </source>
</evidence>
<name>A0ABQ3W0J5_9LACO</name>
<accession>A0ABQ3W0J5</accession>
<gene>
    <name evidence="5" type="ORF">YK48G_21130</name>
</gene>
<evidence type="ECO:0000313" key="6">
    <source>
        <dbReference type="Proteomes" id="UP000604765"/>
    </source>
</evidence>
<keyword evidence="2" id="KW-0378">Hydrolase</keyword>
<comment type="caution">
    <text evidence="5">The sequence shown here is derived from an EMBL/GenBank/DDBJ whole genome shotgun (WGS) entry which is preliminary data.</text>
</comment>